<comment type="caution">
    <text evidence="7">The sequence shown here is derived from an EMBL/GenBank/DDBJ whole genome shotgun (WGS) entry which is preliminary data.</text>
</comment>
<reference evidence="7 8" key="1">
    <citation type="journal article" date="2015" name="Int. J. Syst. Evol. Microbiol.">
        <title>Mariniphaga sediminis sp. nov., isolated from coastal sediment.</title>
        <authorList>
            <person name="Wang F.Q."/>
            <person name="Shen Q.Y."/>
            <person name="Chen G.J."/>
            <person name="Du Z.J."/>
        </authorList>
    </citation>
    <scope>NUCLEOTIDE SEQUENCE [LARGE SCALE GENOMIC DNA]</scope>
    <source>
        <strain evidence="7 8">SY21</strain>
    </source>
</reference>
<dbReference type="InterPro" id="IPR039425">
    <property type="entry name" value="RNA_pol_sigma-70-like"/>
</dbReference>
<dbReference type="PANTHER" id="PTHR43133">
    <property type="entry name" value="RNA POLYMERASE ECF-TYPE SIGMA FACTO"/>
    <property type="match status" value="1"/>
</dbReference>
<evidence type="ECO:0000256" key="2">
    <source>
        <dbReference type="ARBA" id="ARBA00023015"/>
    </source>
</evidence>
<protein>
    <submittedName>
        <fullName evidence="7">RNA polymerase sigma-70 factor</fullName>
    </submittedName>
</protein>
<dbReference type="OrthoDB" id="1493347at2"/>
<dbReference type="NCBIfam" id="TIGR02985">
    <property type="entry name" value="Sig70_bacteroi1"/>
    <property type="match status" value="1"/>
</dbReference>
<gene>
    <name evidence="7" type="ORF">D1164_08690</name>
</gene>
<dbReference type="Pfam" id="PF08281">
    <property type="entry name" value="Sigma70_r4_2"/>
    <property type="match status" value="1"/>
</dbReference>
<keyword evidence="8" id="KW-1185">Reference proteome</keyword>
<dbReference type="GO" id="GO:0006352">
    <property type="term" value="P:DNA-templated transcription initiation"/>
    <property type="evidence" value="ECO:0007669"/>
    <property type="project" value="InterPro"/>
</dbReference>
<dbReference type="InterPro" id="IPR036388">
    <property type="entry name" value="WH-like_DNA-bd_sf"/>
</dbReference>
<dbReference type="PANTHER" id="PTHR43133:SF46">
    <property type="entry name" value="RNA POLYMERASE SIGMA-70 FACTOR ECF SUBFAMILY"/>
    <property type="match status" value="1"/>
</dbReference>
<evidence type="ECO:0000256" key="3">
    <source>
        <dbReference type="ARBA" id="ARBA00023082"/>
    </source>
</evidence>
<keyword evidence="3" id="KW-0731">Sigma factor</keyword>
<feature type="domain" description="RNA polymerase sigma factor 70 region 4 type 2" evidence="6">
    <location>
        <begin position="125"/>
        <end position="175"/>
    </location>
</feature>
<sequence>MSVIKGIEEEFLIQRLINGDQTAFELLFRFYYPGLVTYASQIVLNPVEAEEIVQNFFVQLWQGRKGIKKSKSLKSYFFTAVKNQAINYLKKEKISSKVREEIRNMTENDLLYDPDLLVVSELQTRIKKAFNKLPPRTNEIFTLSRFKGFSNEQIAKKLNLSKRTVETQISNALKILREELKDYLFLMMLF</sequence>
<dbReference type="CDD" id="cd06171">
    <property type="entry name" value="Sigma70_r4"/>
    <property type="match status" value="1"/>
</dbReference>
<dbReference type="InterPro" id="IPR014327">
    <property type="entry name" value="RNA_pol_sigma70_bacteroid"/>
</dbReference>
<evidence type="ECO:0000259" key="6">
    <source>
        <dbReference type="Pfam" id="PF08281"/>
    </source>
</evidence>
<dbReference type="EMBL" id="QWET01000005">
    <property type="protein sequence ID" value="RIH65725.1"/>
    <property type="molecule type" value="Genomic_DNA"/>
</dbReference>
<dbReference type="InterPro" id="IPR007627">
    <property type="entry name" value="RNA_pol_sigma70_r2"/>
</dbReference>
<dbReference type="AlphaFoldDB" id="A0A399D145"/>
<dbReference type="SUPFAM" id="SSF88946">
    <property type="entry name" value="Sigma2 domain of RNA polymerase sigma factors"/>
    <property type="match status" value="1"/>
</dbReference>
<dbReference type="InterPro" id="IPR014284">
    <property type="entry name" value="RNA_pol_sigma-70_dom"/>
</dbReference>
<dbReference type="Gene3D" id="1.10.10.10">
    <property type="entry name" value="Winged helix-like DNA-binding domain superfamily/Winged helix DNA-binding domain"/>
    <property type="match status" value="1"/>
</dbReference>
<dbReference type="SUPFAM" id="SSF88659">
    <property type="entry name" value="Sigma3 and sigma4 domains of RNA polymerase sigma factors"/>
    <property type="match status" value="1"/>
</dbReference>
<evidence type="ECO:0000313" key="7">
    <source>
        <dbReference type="EMBL" id="RIH65725.1"/>
    </source>
</evidence>
<evidence type="ECO:0000256" key="4">
    <source>
        <dbReference type="ARBA" id="ARBA00023163"/>
    </source>
</evidence>
<accession>A0A399D145</accession>
<dbReference type="GO" id="GO:0016987">
    <property type="term" value="F:sigma factor activity"/>
    <property type="evidence" value="ECO:0007669"/>
    <property type="project" value="UniProtKB-KW"/>
</dbReference>
<dbReference type="NCBIfam" id="TIGR02937">
    <property type="entry name" value="sigma70-ECF"/>
    <property type="match status" value="1"/>
</dbReference>
<dbReference type="InterPro" id="IPR013325">
    <property type="entry name" value="RNA_pol_sigma_r2"/>
</dbReference>
<keyword evidence="2" id="KW-0805">Transcription regulation</keyword>
<dbReference type="RefSeq" id="WP_119349566.1">
    <property type="nucleotide sequence ID" value="NZ_QWET01000005.1"/>
</dbReference>
<dbReference type="InterPro" id="IPR013249">
    <property type="entry name" value="RNA_pol_sigma70_r4_t2"/>
</dbReference>
<dbReference type="Proteomes" id="UP000266441">
    <property type="component" value="Unassembled WGS sequence"/>
</dbReference>
<evidence type="ECO:0000256" key="1">
    <source>
        <dbReference type="ARBA" id="ARBA00010641"/>
    </source>
</evidence>
<evidence type="ECO:0000313" key="8">
    <source>
        <dbReference type="Proteomes" id="UP000266441"/>
    </source>
</evidence>
<evidence type="ECO:0000259" key="5">
    <source>
        <dbReference type="Pfam" id="PF04542"/>
    </source>
</evidence>
<feature type="domain" description="RNA polymerase sigma-70 region 2" evidence="5">
    <location>
        <begin position="27"/>
        <end position="93"/>
    </location>
</feature>
<dbReference type="InterPro" id="IPR013324">
    <property type="entry name" value="RNA_pol_sigma_r3/r4-like"/>
</dbReference>
<dbReference type="Pfam" id="PF04542">
    <property type="entry name" value="Sigma70_r2"/>
    <property type="match status" value="1"/>
</dbReference>
<comment type="similarity">
    <text evidence="1">Belongs to the sigma-70 factor family. ECF subfamily.</text>
</comment>
<dbReference type="Gene3D" id="1.10.1740.10">
    <property type="match status" value="1"/>
</dbReference>
<dbReference type="GO" id="GO:0003677">
    <property type="term" value="F:DNA binding"/>
    <property type="evidence" value="ECO:0007669"/>
    <property type="project" value="InterPro"/>
</dbReference>
<name>A0A399D145_9BACT</name>
<proteinExistence type="inferred from homology"/>
<organism evidence="7 8">
    <name type="scientific">Mariniphaga sediminis</name>
    <dbReference type="NCBI Taxonomy" id="1628158"/>
    <lineage>
        <taxon>Bacteria</taxon>
        <taxon>Pseudomonadati</taxon>
        <taxon>Bacteroidota</taxon>
        <taxon>Bacteroidia</taxon>
        <taxon>Marinilabiliales</taxon>
        <taxon>Prolixibacteraceae</taxon>
        <taxon>Mariniphaga</taxon>
    </lineage>
</organism>
<keyword evidence="4" id="KW-0804">Transcription</keyword>